<keyword evidence="3" id="KW-1185">Reference proteome</keyword>
<feature type="chain" id="PRO_5047285111" evidence="1">
    <location>
        <begin position="19"/>
        <end position="228"/>
    </location>
</feature>
<evidence type="ECO:0000313" key="2">
    <source>
        <dbReference type="EMBL" id="GGC46703.1"/>
    </source>
</evidence>
<organism evidence="2 3">
    <name type="scientific">Belliella aquatica</name>
    <dbReference type="NCBI Taxonomy" id="1323734"/>
    <lineage>
        <taxon>Bacteria</taxon>
        <taxon>Pseudomonadati</taxon>
        <taxon>Bacteroidota</taxon>
        <taxon>Cytophagia</taxon>
        <taxon>Cytophagales</taxon>
        <taxon>Cyclobacteriaceae</taxon>
        <taxon>Belliella</taxon>
    </lineage>
</organism>
<gene>
    <name evidence="2" type="ORF">GCM10010993_26680</name>
</gene>
<dbReference type="RefSeq" id="WP_188443594.1">
    <property type="nucleotide sequence ID" value="NZ_BMFD01000010.1"/>
</dbReference>
<evidence type="ECO:0000256" key="1">
    <source>
        <dbReference type="SAM" id="SignalP"/>
    </source>
</evidence>
<protein>
    <submittedName>
        <fullName evidence="2">Uncharacterized protein</fullName>
    </submittedName>
</protein>
<dbReference type="EMBL" id="BMFD01000010">
    <property type="protein sequence ID" value="GGC46703.1"/>
    <property type="molecule type" value="Genomic_DNA"/>
</dbReference>
<reference evidence="3" key="1">
    <citation type="journal article" date="2019" name="Int. J. Syst. Evol. Microbiol.">
        <title>The Global Catalogue of Microorganisms (GCM) 10K type strain sequencing project: providing services to taxonomists for standard genome sequencing and annotation.</title>
        <authorList>
            <consortium name="The Broad Institute Genomics Platform"/>
            <consortium name="The Broad Institute Genome Sequencing Center for Infectious Disease"/>
            <person name="Wu L."/>
            <person name="Ma J."/>
        </authorList>
    </citation>
    <scope>NUCLEOTIDE SEQUENCE [LARGE SCALE GENOMIC DNA]</scope>
    <source>
        <strain evidence="3">CGMCC 1.12479</strain>
    </source>
</reference>
<name>A0ABQ1N0S5_9BACT</name>
<dbReference type="Proteomes" id="UP000635885">
    <property type="component" value="Unassembled WGS sequence"/>
</dbReference>
<sequence length="228" mass="25913">MRILISLFFIALSIPSFSQTAVGNSDGSQTFIDLKDNFATYIGLQPKSEGVIGSPFLFEDLKKAKVTMITGKTHDNVLANILPSQSELYVQIKPNNIVVPEASYIESILFIEDSILFKPIRLNDRLMYAQSVFETNDKQFFALVEKKFVKANVGGAYNSGPKFDEYKEVISYYLLENSEITEIKKNNSGIKFLAGEKWKEAREFVNKQNIDFNNVSDMQKVFVFIEKL</sequence>
<feature type="signal peptide" evidence="1">
    <location>
        <begin position="1"/>
        <end position="18"/>
    </location>
</feature>
<keyword evidence="1" id="KW-0732">Signal</keyword>
<proteinExistence type="predicted"/>
<comment type="caution">
    <text evidence="2">The sequence shown here is derived from an EMBL/GenBank/DDBJ whole genome shotgun (WGS) entry which is preliminary data.</text>
</comment>
<accession>A0ABQ1N0S5</accession>
<evidence type="ECO:0000313" key="3">
    <source>
        <dbReference type="Proteomes" id="UP000635885"/>
    </source>
</evidence>